<protein>
    <submittedName>
        <fullName evidence="1">Uncharacterized protein</fullName>
    </submittedName>
</protein>
<name>J9FVF2_9ZZZZ</name>
<gene>
    <name evidence="1" type="ORF">EVA_13395</name>
</gene>
<sequence length="241" mass="25867">MNTGALNKLHDTGNKHVASIAYGINLKLFALDVFINQNRLILVDCNCGFKVGLESFLICNNLHCSAAQNVGGTDKNRVANFFCGLDTVFYVGDGTTLRLRNSKLFHDFFKGVSVLCSLNSCNVSAYNLNTTLHKGLSKVDSSLTAQRGDNADRIFHFHNAHNVLSGERLEVQLVGSGVVGGNGFGVVVYDNGLVAELFNSGNSVDSGVVKLNALTYTDRTGTENHNLFSVAYAGLVDAVVV</sequence>
<accession>J9FVF2</accession>
<dbReference type="EMBL" id="AMCI01004235">
    <property type="protein sequence ID" value="EJW98498.1"/>
    <property type="molecule type" value="Genomic_DNA"/>
</dbReference>
<comment type="caution">
    <text evidence="1">The sequence shown here is derived from an EMBL/GenBank/DDBJ whole genome shotgun (WGS) entry which is preliminary data.</text>
</comment>
<proteinExistence type="predicted"/>
<organism evidence="1">
    <name type="scientific">gut metagenome</name>
    <dbReference type="NCBI Taxonomy" id="749906"/>
    <lineage>
        <taxon>unclassified sequences</taxon>
        <taxon>metagenomes</taxon>
        <taxon>organismal metagenomes</taxon>
    </lineage>
</organism>
<reference evidence="1" key="1">
    <citation type="journal article" date="2012" name="PLoS ONE">
        <title>Gene sets for utilization of primary and secondary nutrition supplies in the distal gut of endangered iberian lynx.</title>
        <authorList>
            <person name="Alcaide M."/>
            <person name="Messina E."/>
            <person name="Richter M."/>
            <person name="Bargiela R."/>
            <person name="Peplies J."/>
            <person name="Huws S.A."/>
            <person name="Newbold C.J."/>
            <person name="Golyshin P.N."/>
            <person name="Simon M.A."/>
            <person name="Lopez G."/>
            <person name="Yakimov M.M."/>
            <person name="Ferrer M."/>
        </authorList>
    </citation>
    <scope>NUCLEOTIDE SEQUENCE</scope>
</reference>
<dbReference type="AlphaFoldDB" id="J9FVF2"/>
<evidence type="ECO:0000313" key="1">
    <source>
        <dbReference type="EMBL" id="EJW98498.1"/>
    </source>
</evidence>